<feature type="region of interest" description="Disordered" evidence="4">
    <location>
        <begin position="427"/>
        <end position="455"/>
    </location>
</feature>
<feature type="compositionally biased region" description="Low complexity" evidence="4">
    <location>
        <begin position="264"/>
        <end position="274"/>
    </location>
</feature>
<feature type="region of interest" description="Disordered" evidence="4">
    <location>
        <begin position="139"/>
        <end position="210"/>
    </location>
</feature>
<evidence type="ECO:0000256" key="2">
    <source>
        <dbReference type="ARBA" id="ARBA00023015"/>
    </source>
</evidence>
<dbReference type="GO" id="GO:0006325">
    <property type="term" value="P:chromatin organization"/>
    <property type="evidence" value="ECO:0007669"/>
    <property type="project" value="UniProtKB-KW"/>
</dbReference>
<evidence type="ECO:0000256" key="4">
    <source>
        <dbReference type="SAM" id="MobiDB-lite"/>
    </source>
</evidence>
<sequence length="455" mass="49816">MHYLEDDIELLEGVPTELKQQCCEMRDLDFRVEKALSDVREESREFFNVMNTLPRDERESRIARIRRSYQQIRELSEDKIAVAEYLHLMLEKYQERISRDLSEFKYELELDTPGVTDNIEKELNESIQSAINARQSRFSEYDGVPDDSGYSDDIKSPSASRMNGHRHAGNSSDAQQVPGGSSSSVDENFNSAPSGSRPQQIQRRGTQASVDEATNSVNEYFSGPPKKKVSKLNATLPNFRVQQPQAVSLDAQFGIRKSSGAGGPSSSNRSASRSTFGTTHVAGRVSASQRQSVGGESENPPAPEDRHPQTEVPRDPPLGPHTWPEESLLASGSPWAGLGDDKRPPSSLGNSPPESITGSPSPSAHLTPTSGAPSIMNPFTAGHEQSQFGRPVKLTSRVAQMLKDRQSSHHRVSRPSGAVAAFMAQSGRAPSTSSYAYGQGRYQPPSSIGMLKEDT</sequence>
<dbReference type="Pfam" id="PF12998">
    <property type="entry name" value="ING"/>
    <property type="match status" value="1"/>
</dbReference>
<dbReference type="Proteomes" id="UP001201812">
    <property type="component" value="Unassembled WGS sequence"/>
</dbReference>
<dbReference type="AlphaFoldDB" id="A0AAD4MUB0"/>
<reference evidence="6" key="1">
    <citation type="submission" date="2022-01" db="EMBL/GenBank/DDBJ databases">
        <title>Genome Sequence Resource for Two Populations of Ditylenchus destructor, the Migratory Endoparasitic Phytonematode.</title>
        <authorList>
            <person name="Zhang H."/>
            <person name="Lin R."/>
            <person name="Xie B."/>
        </authorList>
    </citation>
    <scope>NUCLEOTIDE SEQUENCE</scope>
    <source>
        <strain evidence="6">BazhouSP</strain>
    </source>
</reference>
<keyword evidence="2" id="KW-0805">Transcription regulation</keyword>
<keyword evidence="7" id="KW-1185">Reference proteome</keyword>
<accession>A0AAD4MUB0</accession>
<dbReference type="InterPro" id="IPR024610">
    <property type="entry name" value="ING_N_histone-binding"/>
</dbReference>
<gene>
    <name evidence="6" type="ORF">DdX_12552</name>
</gene>
<evidence type="ECO:0000313" key="6">
    <source>
        <dbReference type="EMBL" id="KAI1707176.1"/>
    </source>
</evidence>
<protein>
    <submittedName>
        <fullName evidence="6">Inhibitor of growth protein 3</fullName>
    </submittedName>
</protein>
<comment type="caution">
    <text evidence="6">The sequence shown here is derived from an EMBL/GenBank/DDBJ whole genome shotgun (WGS) entry which is preliminary data.</text>
</comment>
<evidence type="ECO:0000259" key="5">
    <source>
        <dbReference type="SMART" id="SM01408"/>
    </source>
</evidence>
<dbReference type="CDD" id="cd16858">
    <property type="entry name" value="ING_ING3_Yng2p"/>
    <property type="match status" value="1"/>
</dbReference>
<proteinExistence type="predicted"/>
<keyword evidence="3" id="KW-0804">Transcription</keyword>
<keyword evidence="1" id="KW-0156">Chromatin regulator</keyword>
<feature type="compositionally biased region" description="Polar residues" evidence="4">
    <location>
        <begin position="169"/>
        <end position="210"/>
    </location>
</feature>
<dbReference type="InterPro" id="IPR028651">
    <property type="entry name" value="ING_fam"/>
</dbReference>
<dbReference type="Gene3D" id="6.10.140.1740">
    <property type="match status" value="1"/>
</dbReference>
<feature type="domain" description="Inhibitor of growth protein N-terminal histone-binding" evidence="5">
    <location>
        <begin position="3"/>
        <end position="104"/>
    </location>
</feature>
<evidence type="ECO:0000256" key="3">
    <source>
        <dbReference type="ARBA" id="ARBA00023163"/>
    </source>
</evidence>
<feature type="region of interest" description="Disordered" evidence="4">
    <location>
        <begin position="250"/>
        <end position="390"/>
    </location>
</feature>
<evidence type="ECO:0000313" key="7">
    <source>
        <dbReference type="Proteomes" id="UP001201812"/>
    </source>
</evidence>
<dbReference type="PANTHER" id="PTHR10333:SF103">
    <property type="entry name" value="INHIBITOR OF GROWTH PROTEIN 3"/>
    <property type="match status" value="1"/>
</dbReference>
<evidence type="ECO:0000256" key="1">
    <source>
        <dbReference type="ARBA" id="ARBA00022853"/>
    </source>
</evidence>
<dbReference type="SMART" id="SM01408">
    <property type="entry name" value="ING"/>
    <property type="match status" value="1"/>
</dbReference>
<name>A0AAD4MUB0_9BILA</name>
<feature type="compositionally biased region" description="Basic and acidic residues" evidence="4">
    <location>
        <begin position="303"/>
        <end position="314"/>
    </location>
</feature>
<dbReference type="EMBL" id="JAKKPZ010000042">
    <property type="protein sequence ID" value="KAI1707176.1"/>
    <property type="molecule type" value="Genomic_DNA"/>
</dbReference>
<organism evidence="6 7">
    <name type="scientific">Ditylenchus destructor</name>
    <dbReference type="NCBI Taxonomy" id="166010"/>
    <lineage>
        <taxon>Eukaryota</taxon>
        <taxon>Metazoa</taxon>
        <taxon>Ecdysozoa</taxon>
        <taxon>Nematoda</taxon>
        <taxon>Chromadorea</taxon>
        <taxon>Rhabditida</taxon>
        <taxon>Tylenchina</taxon>
        <taxon>Tylenchomorpha</taxon>
        <taxon>Sphaerularioidea</taxon>
        <taxon>Anguinidae</taxon>
        <taxon>Anguininae</taxon>
        <taxon>Ditylenchus</taxon>
    </lineage>
</organism>
<feature type="compositionally biased region" description="Polar residues" evidence="4">
    <location>
        <begin position="347"/>
        <end position="372"/>
    </location>
</feature>
<dbReference type="PANTHER" id="PTHR10333">
    <property type="entry name" value="INHIBITOR OF GROWTH PROTEIN"/>
    <property type="match status" value="1"/>
</dbReference>